<dbReference type="SUPFAM" id="SSF56112">
    <property type="entry name" value="Protein kinase-like (PK-like)"/>
    <property type="match status" value="1"/>
</dbReference>
<comment type="caution">
    <text evidence="4">The sequence shown here is derived from an EMBL/GenBank/DDBJ whole genome shotgun (WGS) entry which is preliminary data.</text>
</comment>
<dbReference type="Gene3D" id="1.20.120.1020">
    <property type="entry name" value="Prion-inhibition and propagation, HeLo domain"/>
    <property type="match status" value="2"/>
</dbReference>
<dbReference type="Pfam" id="PF24476">
    <property type="entry name" value="DUF7580"/>
    <property type="match status" value="1"/>
</dbReference>
<gene>
    <name evidence="4" type="ORF">CH35J_009816</name>
</gene>
<evidence type="ECO:0000313" key="4">
    <source>
        <dbReference type="EMBL" id="TIC94187.1"/>
    </source>
</evidence>
<evidence type="ECO:0000313" key="5">
    <source>
        <dbReference type="Proteomes" id="UP000305883"/>
    </source>
</evidence>
<organism evidence="4 5">
    <name type="scientific">Colletotrichum higginsianum</name>
    <dbReference type="NCBI Taxonomy" id="80884"/>
    <lineage>
        <taxon>Eukaryota</taxon>
        <taxon>Fungi</taxon>
        <taxon>Dikarya</taxon>
        <taxon>Ascomycota</taxon>
        <taxon>Pezizomycotina</taxon>
        <taxon>Sordariomycetes</taxon>
        <taxon>Hypocreomycetidae</taxon>
        <taxon>Glomerellales</taxon>
        <taxon>Glomerellaceae</taxon>
        <taxon>Colletotrichum</taxon>
        <taxon>Colletotrichum destructivum species complex</taxon>
    </lineage>
</organism>
<protein>
    <submittedName>
        <fullName evidence="4">Uncharacterized protein</fullName>
    </submittedName>
</protein>
<dbReference type="InterPro" id="IPR038305">
    <property type="entry name" value="HeLo_sf"/>
</dbReference>
<dbReference type="InterPro" id="IPR011009">
    <property type="entry name" value="Kinase-like_dom_sf"/>
</dbReference>
<dbReference type="PANTHER" id="PTHR37542">
    <property type="entry name" value="HELO DOMAIN-CONTAINING PROTEIN-RELATED"/>
    <property type="match status" value="1"/>
</dbReference>
<sequence length="529" mass="60379">MEAAGLVIGVLGVVIAFKGALDTALLLEDFIEDNQSEPRHWALRYHIQKCRLKAWGDHWNAADEKHCALGTKSENFMKAIELILNEIKRLNEKADKLIQKHDIGQDTRAMKRRFRWYIKTNSEFRDIVEKFQDLVDDLEGFTYPSNQLQLLTKAFLPQMLAEIQNLKMLEHLSVHPPADDQTLALSAKAKLLQEQLSRPGGRAPTPIWLHKPKFELVDNDISSVGGLGLIKETEEKIRPVWVEWNVTGSGLESRLHVERMEALGKLLKGVSEPALRLPPFYGIYDDLDYELTHGIKRIGYVFGTPESVTDYDQRVHSFRNDVCENPPISLSALMASEGTAPPLLGDRFRLAFTLASAFSLFHAAGWLHKGLHSGNIQFLREVDGTVSVTQPFITGFQYSRHQNQASLSRGPLDDKRLSHYYHPDAAKGFSKRLDLYSLGVVLCEIGRWALITSKIPKERLRKMTNREAWRSYILDSRLKELGWRMGKQYQDAVRVLLECDLPDDKKLGHVFFAQEFQRKVLQPLSRCNV</sequence>
<dbReference type="Pfam" id="PF14479">
    <property type="entry name" value="HeLo"/>
    <property type="match status" value="1"/>
</dbReference>
<keyword evidence="1" id="KW-0175">Coiled coil</keyword>
<name>A0A4T0VQ85_9PEZI</name>
<feature type="domain" description="DUF7580" evidence="3">
    <location>
        <begin position="325"/>
        <end position="500"/>
    </location>
</feature>
<dbReference type="Proteomes" id="UP000305883">
    <property type="component" value="Unassembled WGS sequence"/>
</dbReference>
<accession>A0A4T0VQ85</accession>
<evidence type="ECO:0000259" key="3">
    <source>
        <dbReference type="Pfam" id="PF24476"/>
    </source>
</evidence>
<dbReference type="InterPro" id="IPR029498">
    <property type="entry name" value="HeLo_dom"/>
</dbReference>
<dbReference type="AlphaFoldDB" id="A0A4T0VQ85"/>
<dbReference type="EMBL" id="MWPZ01000007">
    <property type="protein sequence ID" value="TIC94187.1"/>
    <property type="molecule type" value="Genomic_DNA"/>
</dbReference>
<proteinExistence type="predicted"/>
<dbReference type="PANTHER" id="PTHR37542:SF3">
    <property type="entry name" value="PRION-INHIBITION AND PROPAGATION HELO DOMAIN-CONTAINING PROTEIN"/>
    <property type="match status" value="1"/>
</dbReference>
<feature type="domain" description="Prion-inhibition and propagation HeLo" evidence="2">
    <location>
        <begin position="5"/>
        <end position="104"/>
    </location>
</feature>
<dbReference type="InterPro" id="IPR056002">
    <property type="entry name" value="DUF7580"/>
</dbReference>
<dbReference type="OrthoDB" id="1911848at2759"/>
<evidence type="ECO:0000259" key="2">
    <source>
        <dbReference type="Pfam" id="PF14479"/>
    </source>
</evidence>
<feature type="coiled-coil region" evidence="1">
    <location>
        <begin position="73"/>
        <end position="100"/>
    </location>
</feature>
<evidence type="ECO:0000256" key="1">
    <source>
        <dbReference type="SAM" id="Coils"/>
    </source>
</evidence>
<dbReference type="Gene3D" id="1.10.510.10">
    <property type="entry name" value="Transferase(Phosphotransferase) domain 1"/>
    <property type="match status" value="1"/>
</dbReference>
<reference evidence="4 5" key="1">
    <citation type="journal article" date="2019" name="Genome Biol. Evol.">
        <title>Genomic Plasticity Mediated by Transposable Elements in the Plant Pathogenic Fungus Colletotrichum higginsianum.</title>
        <authorList>
            <person name="Tsushima A."/>
            <person name="Gan P."/>
            <person name="Kumakura N."/>
            <person name="Narusaka M."/>
            <person name="Takano Y."/>
            <person name="Narusaka Y."/>
            <person name="Shirasu K."/>
        </authorList>
    </citation>
    <scope>NUCLEOTIDE SEQUENCE [LARGE SCALE GENOMIC DNA]</scope>
    <source>
        <strain evidence="4 5">MAFF305635-RFP</strain>
    </source>
</reference>